<comment type="subunit">
    <text evidence="5">Monomer.</text>
</comment>
<dbReference type="PANTHER" id="PTHR46972:SF1">
    <property type="entry name" value="FAD DEPENDENT OXIDOREDUCTASE DOMAIN-CONTAINING PROTEIN"/>
    <property type="match status" value="1"/>
</dbReference>
<gene>
    <name evidence="7" type="ORF">TK50_20490</name>
</gene>
<evidence type="ECO:0000313" key="8">
    <source>
        <dbReference type="Proteomes" id="UP000032254"/>
    </source>
</evidence>
<comment type="subcellular location">
    <subcellularLocation>
        <location evidence="5">Cytoplasm</location>
    </subcellularLocation>
</comment>
<dbReference type="OrthoDB" id="3217377at2"/>
<dbReference type="GO" id="GO:0046677">
    <property type="term" value="P:response to antibiotic"/>
    <property type="evidence" value="ECO:0007669"/>
    <property type="project" value="InterPro"/>
</dbReference>
<keyword evidence="8" id="KW-1185">Reference proteome</keyword>
<keyword evidence="5" id="KW-0963">Cytoplasm</keyword>
<keyword evidence="4 5" id="KW-0503">Monooxygenase</keyword>
<dbReference type="PATRIC" id="fig|47853.6.peg.4286"/>
<dbReference type="Pfam" id="PF01494">
    <property type="entry name" value="FAD_binding_3"/>
    <property type="match status" value="2"/>
</dbReference>
<sequence>MRTPAIGIVGGGLGGLTLARVLHVHGIPATVYERDSAPDARTQGGMLDIHQHNGQVALRAAGLHEQFLRLVHPGGQAVRVLDRHGTAHLDEADEGDGDRPEVNRGHLRRLLLDSLPEGTVRWGGGITAARALGDGRHELTLAGGGTATTDLLVGADGAWSRIRPLVSAAAPAYCGLSFVEATLLDADRRHPAQAALVGSGMLFALGPGKGFLAHRETDGSLHVYVALRLPEDRLAGVDPACAVPGHERPGDDPARSFLLDQFAGWAPELRALIADADGPLVPRAIHALPVGHRWDRVPGVTLLGDAAHLMSPFAGEGANLAMLDGAELGRALAAHPDDVETALAAYERALFPRAETAAREAAANLEICFRDDAPHGLVDRFAAYAEAR</sequence>
<feature type="binding site" evidence="5">
    <location>
        <position position="48"/>
    </location>
    <ligand>
        <name>FAD</name>
        <dbReference type="ChEBI" id="CHEBI:57692"/>
    </ligand>
</feature>
<protein>
    <recommendedName>
        <fullName evidence="5">Flavin-dependent monooxygenase</fullName>
    </recommendedName>
    <alternativeName>
        <fullName evidence="5">TetX monooxygenase</fullName>
        <shortName evidence="5">TetX</shortName>
        <ecNumber evidence="5">1.14.13.-</ecNumber>
    </alternativeName>
</protein>
<dbReference type="EMBL" id="JXSX01000002">
    <property type="protein sequence ID" value="KIR63236.1"/>
    <property type="molecule type" value="Genomic_DNA"/>
</dbReference>
<comment type="cofactor">
    <cofactor evidence="5">
        <name>FAD</name>
        <dbReference type="ChEBI" id="CHEBI:57692"/>
    </cofactor>
</comment>
<feature type="domain" description="FAD-binding" evidence="6">
    <location>
        <begin position="5"/>
        <end position="169"/>
    </location>
</feature>
<dbReference type="HAMAP" id="MF_00845">
    <property type="entry name" value="TetX_monooxygenase"/>
    <property type="match status" value="1"/>
</dbReference>
<dbReference type="AlphaFoldDB" id="A0A0D0WW55"/>
<evidence type="ECO:0000256" key="3">
    <source>
        <dbReference type="ARBA" id="ARBA00023002"/>
    </source>
</evidence>
<keyword evidence="2 5" id="KW-0274">FAD</keyword>
<dbReference type="PANTHER" id="PTHR46972">
    <property type="entry name" value="MONOOXYGENASE ASQM-RELATED"/>
    <property type="match status" value="1"/>
</dbReference>
<keyword evidence="5" id="KW-0547">Nucleotide-binding</keyword>
<dbReference type="InterPro" id="IPR043683">
    <property type="entry name" value="TetX_monooxygenase"/>
</dbReference>
<feature type="binding site" evidence="5">
    <location>
        <position position="41"/>
    </location>
    <ligand>
        <name>NADPH</name>
        <dbReference type="ChEBI" id="CHEBI:57783"/>
    </ligand>
</feature>
<organism evidence="7 8">
    <name type="scientific">Micromonospora haikouensis</name>
    <dbReference type="NCBI Taxonomy" id="686309"/>
    <lineage>
        <taxon>Bacteria</taxon>
        <taxon>Bacillati</taxon>
        <taxon>Actinomycetota</taxon>
        <taxon>Actinomycetes</taxon>
        <taxon>Micromonosporales</taxon>
        <taxon>Micromonosporaceae</taxon>
        <taxon>Micromonospora</taxon>
    </lineage>
</organism>
<dbReference type="Proteomes" id="UP000032254">
    <property type="component" value="Unassembled WGS sequence"/>
</dbReference>
<dbReference type="RefSeq" id="WP_043966004.1">
    <property type="nucleotide sequence ID" value="NZ_JXSX01000002.1"/>
</dbReference>
<comment type="similarity">
    <text evidence="5">Belongs to the aromatic-ring hydroxylase family. TetX subfamily.</text>
</comment>
<evidence type="ECO:0000256" key="2">
    <source>
        <dbReference type="ARBA" id="ARBA00022827"/>
    </source>
</evidence>
<dbReference type="GO" id="GO:0005737">
    <property type="term" value="C:cytoplasm"/>
    <property type="evidence" value="ECO:0007669"/>
    <property type="project" value="UniProtKB-SubCell"/>
</dbReference>
<reference evidence="7 8" key="1">
    <citation type="submission" date="2015-01" db="EMBL/GenBank/DDBJ databases">
        <title>Sequencing and annotation of Micromonospora carbonacea strain JXNU-1 genome.</title>
        <authorList>
            <person name="Long Z."/>
            <person name="Huang Y."/>
            <person name="Jiang Y."/>
        </authorList>
    </citation>
    <scope>NUCLEOTIDE SEQUENCE [LARGE SCALE GENOMIC DNA]</scope>
    <source>
        <strain evidence="7 8">JXNU-1</strain>
    </source>
</reference>
<name>A0A0D0WW55_9ACTN</name>
<evidence type="ECO:0000259" key="6">
    <source>
        <dbReference type="Pfam" id="PF01494"/>
    </source>
</evidence>
<keyword evidence="3 5" id="KW-0560">Oxidoreductase</keyword>
<feature type="binding site" evidence="5">
    <location>
        <position position="104"/>
    </location>
    <ligand>
        <name>FAD</name>
        <dbReference type="ChEBI" id="CHEBI:57692"/>
    </ligand>
</feature>
<evidence type="ECO:0000256" key="4">
    <source>
        <dbReference type="ARBA" id="ARBA00023033"/>
    </source>
</evidence>
<proteinExistence type="inferred from homology"/>
<dbReference type="PRINTS" id="PR00420">
    <property type="entry name" value="RNGMNOXGNASE"/>
</dbReference>
<evidence type="ECO:0000256" key="1">
    <source>
        <dbReference type="ARBA" id="ARBA00022630"/>
    </source>
</evidence>
<dbReference type="GO" id="GO:0071949">
    <property type="term" value="F:FAD binding"/>
    <property type="evidence" value="ECO:0007669"/>
    <property type="project" value="InterPro"/>
</dbReference>
<comment type="domain">
    <text evidence="5">Consists of an N-terminal FAD-binding domain with a Rossman fold and a C-terminal substrate-binding domain.</text>
</comment>
<evidence type="ECO:0000313" key="7">
    <source>
        <dbReference type="EMBL" id="KIR63236.1"/>
    </source>
</evidence>
<accession>A0A0D0WW55</accession>
<feature type="domain" description="FAD-binding" evidence="6">
    <location>
        <begin position="299"/>
        <end position="359"/>
    </location>
</feature>
<dbReference type="SUPFAM" id="SSF51905">
    <property type="entry name" value="FAD/NAD(P)-binding domain"/>
    <property type="match status" value="1"/>
</dbReference>
<comment type="caution">
    <text evidence="7">The sequence shown here is derived from an EMBL/GenBank/DDBJ whole genome shotgun (WGS) entry which is preliminary data.</text>
</comment>
<dbReference type="EC" id="1.14.13.-" evidence="5"/>
<dbReference type="Gene3D" id="3.50.50.60">
    <property type="entry name" value="FAD/NAD(P)-binding domain"/>
    <property type="match status" value="1"/>
</dbReference>
<keyword evidence="5" id="KW-0521">NADP</keyword>
<dbReference type="GO" id="GO:0004497">
    <property type="term" value="F:monooxygenase activity"/>
    <property type="evidence" value="ECO:0007669"/>
    <property type="project" value="UniProtKB-UniRule"/>
</dbReference>
<dbReference type="InterPro" id="IPR002938">
    <property type="entry name" value="FAD-bd"/>
</dbReference>
<comment type="function">
    <text evidence="5">An FAD-requiring monooxygenase active on some tetracycline antibiotic derivatives, which leads to their inactivation. Hydroxylates carbon 11a of tetracycline and some analogs.</text>
</comment>
<evidence type="ECO:0000256" key="5">
    <source>
        <dbReference type="HAMAP-Rule" id="MF_00845"/>
    </source>
</evidence>
<feature type="binding site" evidence="5">
    <location>
        <position position="305"/>
    </location>
    <ligand>
        <name>FAD</name>
        <dbReference type="ChEBI" id="CHEBI:57692"/>
    </ligand>
</feature>
<comment type="catalytic activity">
    <reaction evidence="5">
        <text>a tetracycline + NADPH + O2 + H(+) = an 11a-hydroxytetracycline + NADP(+) + H2O</text>
        <dbReference type="Rhea" id="RHEA:61444"/>
        <dbReference type="ChEBI" id="CHEBI:15377"/>
        <dbReference type="ChEBI" id="CHEBI:15378"/>
        <dbReference type="ChEBI" id="CHEBI:15379"/>
        <dbReference type="ChEBI" id="CHEBI:57783"/>
        <dbReference type="ChEBI" id="CHEBI:58349"/>
        <dbReference type="ChEBI" id="CHEBI:144644"/>
        <dbReference type="ChEBI" id="CHEBI:144645"/>
    </reaction>
</comment>
<keyword evidence="1 5" id="KW-0285">Flavoprotein</keyword>
<dbReference type="GeneID" id="301306433"/>
<dbReference type="InterPro" id="IPR036188">
    <property type="entry name" value="FAD/NAD-bd_sf"/>
</dbReference>